<keyword evidence="4" id="KW-1185">Reference proteome</keyword>
<evidence type="ECO:0000313" key="4">
    <source>
        <dbReference type="Proteomes" id="UP000837205"/>
    </source>
</evidence>
<protein>
    <submittedName>
        <fullName evidence="1">Uncharacterized protein</fullName>
    </submittedName>
</protein>
<dbReference type="EMBL" id="CAIIUA010000001">
    <property type="protein sequence ID" value="CAC9216199.1"/>
    <property type="molecule type" value="Genomic_DNA"/>
</dbReference>
<dbReference type="EMBL" id="CAHPQX010000001">
    <property type="protein sequence ID" value="CAB5524914.1"/>
    <property type="molecule type" value="Genomic_DNA"/>
</dbReference>
<dbReference type="Proteomes" id="UP000834503">
    <property type="component" value="Unassembled WGS sequence"/>
</dbReference>
<organism evidence="1 3">
    <name type="scientific">Citrobacter werkmanii</name>
    <dbReference type="NCBI Taxonomy" id="67827"/>
    <lineage>
        <taxon>Bacteria</taxon>
        <taxon>Pseudomonadati</taxon>
        <taxon>Pseudomonadota</taxon>
        <taxon>Gammaproteobacteria</taxon>
        <taxon>Enterobacterales</taxon>
        <taxon>Enterobacteriaceae</taxon>
        <taxon>Citrobacter</taxon>
        <taxon>Citrobacter freundii complex</taxon>
    </lineage>
</organism>
<proteinExistence type="predicted"/>
<sequence>MNILIENRRRRLVQAKLASLKRRTGNYFQIVDMTDGTKLPVELDSDILTKSLIKFFETMIHENHKRAEAEILISNHYSNCTGINKLTPLGVDFMNAVIATLAEELTNKQETQNAS</sequence>
<evidence type="ECO:0000313" key="1">
    <source>
        <dbReference type="EMBL" id="CAB5524914.1"/>
    </source>
</evidence>
<name>A0A9N8CNI6_9ENTR</name>
<gene>
    <name evidence="1" type="ORF">GHA_00386</name>
    <name evidence="2" type="ORF">TML_03286</name>
</gene>
<evidence type="ECO:0000313" key="3">
    <source>
        <dbReference type="Proteomes" id="UP000834503"/>
    </source>
</evidence>
<comment type="caution">
    <text evidence="1">The sequence shown here is derived from an EMBL/GenBank/DDBJ whole genome shotgun (WGS) entry which is preliminary data.</text>
</comment>
<reference evidence="1" key="1">
    <citation type="submission" date="2020-05" db="EMBL/GenBank/DDBJ databases">
        <authorList>
            <person name="Delgado-Blas J."/>
        </authorList>
    </citation>
    <scope>NUCLEOTIDE SEQUENCE</scope>
    <source>
        <strain evidence="1">BB1459</strain>
        <strain evidence="2">BB1480</strain>
    </source>
</reference>
<accession>A0A9N8CNI6</accession>
<dbReference type="Proteomes" id="UP000837205">
    <property type="component" value="Unassembled WGS sequence"/>
</dbReference>
<dbReference type="AlphaFoldDB" id="A0A9N8CNI6"/>
<evidence type="ECO:0000313" key="2">
    <source>
        <dbReference type="EMBL" id="CAC9216199.1"/>
    </source>
</evidence>
<dbReference type="RefSeq" id="WP_239176880.1">
    <property type="nucleotide sequence ID" value="NZ_CAHPQT010000011.1"/>
</dbReference>